<accession>A0AAU7DYZ9</accession>
<evidence type="ECO:0000313" key="2">
    <source>
        <dbReference type="EMBL" id="XBH22721.1"/>
    </source>
</evidence>
<evidence type="ECO:0000256" key="1">
    <source>
        <dbReference type="SAM" id="SignalP"/>
    </source>
</evidence>
<sequence>MSRKLLAIPVVVLLALTTACNSRFTVDDIDFSTLSDFQREILDDGIVMHSEYESAMLHTRDCYGEAGFEVGAMEISKGLLSFEAEISYEGLADPEAADRKALAAIRQCDIEYSQIVGLVWTESLSG</sequence>
<name>A0AAU7DYZ9_9MICO</name>
<proteinExistence type="predicted"/>
<dbReference type="EMBL" id="CP146203">
    <property type="protein sequence ID" value="XBH22721.1"/>
    <property type="molecule type" value="Genomic_DNA"/>
</dbReference>
<dbReference type="AlphaFoldDB" id="A0AAU7DYZ9"/>
<feature type="signal peptide" evidence="1">
    <location>
        <begin position="1"/>
        <end position="21"/>
    </location>
</feature>
<feature type="chain" id="PRO_5043761546" description="Lipoprotein" evidence="1">
    <location>
        <begin position="22"/>
        <end position="126"/>
    </location>
</feature>
<dbReference type="PROSITE" id="PS51257">
    <property type="entry name" value="PROKAR_LIPOPROTEIN"/>
    <property type="match status" value="1"/>
</dbReference>
<keyword evidence="1" id="KW-0732">Signal</keyword>
<protein>
    <recommendedName>
        <fullName evidence="3">Lipoprotein</fullName>
    </recommendedName>
</protein>
<evidence type="ECO:0008006" key="3">
    <source>
        <dbReference type="Google" id="ProtNLM"/>
    </source>
</evidence>
<organism evidence="2">
    <name type="scientific">Jonesiaceae bacterium BS-20</name>
    <dbReference type="NCBI Taxonomy" id="3120821"/>
    <lineage>
        <taxon>Bacteria</taxon>
        <taxon>Bacillati</taxon>
        <taxon>Actinomycetota</taxon>
        <taxon>Actinomycetes</taxon>
        <taxon>Micrococcales</taxon>
        <taxon>Jonesiaceae</taxon>
    </lineage>
</organism>
<gene>
    <name evidence="2" type="ORF">V5R04_05735</name>
</gene>
<reference evidence="2" key="1">
    <citation type="submission" date="2024-02" db="EMBL/GenBank/DDBJ databases">
        <title>Tomenella chthoni gen. nov. sp. nov., a member of the family Jonesiaceae isolated from bat guano.</title>
        <authorList>
            <person name="Miller S.L."/>
            <person name="King J."/>
            <person name="Sankaranarayanan K."/>
            <person name="Lawson P.A."/>
        </authorList>
    </citation>
    <scope>NUCLEOTIDE SEQUENCE</scope>
    <source>
        <strain evidence="2">BS-20</strain>
    </source>
</reference>